<dbReference type="SUPFAM" id="SSF161098">
    <property type="entry name" value="MetI-like"/>
    <property type="match status" value="1"/>
</dbReference>
<evidence type="ECO:0000256" key="5">
    <source>
        <dbReference type="RuleBase" id="RU363032"/>
    </source>
</evidence>
<dbReference type="GO" id="GO:0055085">
    <property type="term" value="P:transmembrane transport"/>
    <property type="evidence" value="ECO:0007669"/>
    <property type="project" value="InterPro"/>
</dbReference>
<feature type="transmembrane region" description="Helical" evidence="5">
    <location>
        <begin position="295"/>
        <end position="318"/>
    </location>
</feature>
<feature type="transmembrane region" description="Helical" evidence="5">
    <location>
        <begin position="138"/>
        <end position="160"/>
    </location>
</feature>
<reference evidence="7 8" key="1">
    <citation type="submission" date="2020-07" db="EMBL/GenBank/DDBJ databases">
        <title>Genomic Encyclopedia of Type Strains, Phase IV (KMG-IV): sequencing the most valuable type-strain genomes for metagenomic binning, comparative biology and taxonomic classification.</title>
        <authorList>
            <person name="Goeker M."/>
        </authorList>
    </citation>
    <scope>NUCLEOTIDE SEQUENCE [LARGE SCALE GENOMIC DNA]</scope>
    <source>
        <strain evidence="7 8">DSM 45533</strain>
    </source>
</reference>
<dbReference type="InterPro" id="IPR000515">
    <property type="entry name" value="MetI-like"/>
</dbReference>
<dbReference type="PANTHER" id="PTHR43376:SF1">
    <property type="entry name" value="OLIGOPEPTIDE TRANSPORT SYSTEM PERMEASE PROTEIN"/>
    <property type="match status" value="1"/>
</dbReference>
<keyword evidence="3 5" id="KW-1133">Transmembrane helix</keyword>
<dbReference type="Gene3D" id="1.10.3720.10">
    <property type="entry name" value="MetI-like"/>
    <property type="match status" value="1"/>
</dbReference>
<keyword evidence="8" id="KW-1185">Reference proteome</keyword>
<dbReference type="PANTHER" id="PTHR43376">
    <property type="entry name" value="OLIGOPEPTIDE TRANSPORT SYSTEM PERMEASE PROTEIN"/>
    <property type="match status" value="1"/>
</dbReference>
<dbReference type="RefSeq" id="WP_181613345.1">
    <property type="nucleotide sequence ID" value="NZ_BAABAM010000004.1"/>
</dbReference>
<sequence>MSRLPRRVLFYLAAGAVAVTLNFFLPRLMPGDPATTLVATYSGQLTAEDLQALRDAYGLVDAPLWQQFATYLSHLFRGELGVSLSQFPTPVTEVIGTGFGWSLLLGLVSVLLSFAIGSVIGAVAAWRRGSRFDSIAPPVALFAGSFPYFFMALLALYLFAVQWQLLPLGQAYGFDVEPGLNAAFAADVLAHLVLPAGTVVLVSIGGWVLNMRNTMIGVLDEDYLLMAEAKGLSTPRVVGSYAARNAILPTFTLLGLSIGNVFAGQLLTEVVFSYPGLGYQLYQAVTTHDYPLMQALFLLITVSILVVNLLVDVAYVLLDPRVR</sequence>
<keyword evidence="4 5" id="KW-0472">Membrane</keyword>
<comment type="similarity">
    <text evidence="5">Belongs to the binding-protein-dependent transport system permease family.</text>
</comment>
<protein>
    <submittedName>
        <fullName evidence="7">Peptide/nickel transport system permease protein</fullName>
    </submittedName>
</protein>
<dbReference type="InterPro" id="IPR035906">
    <property type="entry name" value="MetI-like_sf"/>
</dbReference>
<comment type="caution">
    <text evidence="7">The sequence shown here is derived from an EMBL/GenBank/DDBJ whole genome shotgun (WGS) entry which is preliminary data.</text>
</comment>
<evidence type="ECO:0000256" key="4">
    <source>
        <dbReference type="ARBA" id="ARBA00023136"/>
    </source>
</evidence>
<accession>A0A7W0HSZ9</accession>
<feature type="transmembrane region" description="Helical" evidence="5">
    <location>
        <begin position="7"/>
        <end position="25"/>
    </location>
</feature>
<gene>
    <name evidence="7" type="ORF">HNR30_005965</name>
</gene>
<keyword evidence="2 5" id="KW-0812">Transmembrane</keyword>
<feature type="domain" description="ABC transmembrane type-1" evidence="6">
    <location>
        <begin position="99"/>
        <end position="311"/>
    </location>
</feature>
<evidence type="ECO:0000259" key="6">
    <source>
        <dbReference type="PROSITE" id="PS50928"/>
    </source>
</evidence>
<proteinExistence type="inferred from homology"/>
<evidence type="ECO:0000256" key="2">
    <source>
        <dbReference type="ARBA" id="ARBA00022692"/>
    </source>
</evidence>
<dbReference type="Proteomes" id="UP000530928">
    <property type="component" value="Unassembled WGS sequence"/>
</dbReference>
<feature type="transmembrane region" description="Helical" evidence="5">
    <location>
        <begin position="99"/>
        <end position="126"/>
    </location>
</feature>
<dbReference type="Pfam" id="PF00528">
    <property type="entry name" value="BPD_transp_1"/>
    <property type="match status" value="1"/>
</dbReference>
<evidence type="ECO:0000313" key="7">
    <source>
        <dbReference type="EMBL" id="MBA2894593.1"/>
    </source>
</evidence>
<comment type="subcellular location">
    <subcellularLocation>
        <location evidence="5">Cell membrane</location>
        <topology evidence="5">Multi-pass membrane protein</topology>
    </subcellularLocation>
    <subcellularLocation>
        <location evidence="1">Membrane</location>
        <topology evidence="1">Multi-pass membrane protein</topology>
    </subcellularLocation>
</comment>
<dbReference type="EMBL" id="JACDUR010000006">
    <property type="protein sequence ID" value="MBA2894593.1"/>
    <property type="molecule type" value="Genomic_DNA"/>
</dbReference>
<dbReference type="AlphaFoldDB" id="A0A7W0HSZ9"/>
<organism evidence="7 8">
    <name type="scientific">Nonomuraea soli</name>
    <dbReference type="NCBI Taxonomy" id="1032476"/>
    <lineage>
        <taxon>Bacteria</taxon>
        <taxon>Bacillati</taxon>
        <taxon>Actinomycetota</taxon>
        <taxon>Actinomycetes</taxon>
        <taxon>Streptosporangiales</taxon>
        <taxon>Streptosporangiaceae</taxon>
        <taxon>Nonomuraea</taxon>
    </lineage>
</organism>
<evidence type="ECO:0000256" key="3">
    <source>
        <dbReference type="ARBA" id="ARBA00022989"/>
    </source>
</evidence>
<keyword evidence="5" id="KW-0813">Transport</keyword>
<dbReference type="PROSITE" id="PS50928">
    <property type="entry name" value="ABC_TM1"/>
    <property type="match status" value="1"/>
</dbReference>
<feature type="transmembrane region" description="Helical" evidence="5">
    <location>
        <begin position="246"/>
        <end position="267"/>
    </location>
</feature>
<feature type="transmembrane region" description="Helical" evidence="5">
    <location>
        <begin position="188"/>
        <end position="209"/>
    </location>
</feature>
<evidence type="ECO:0000313" key="8">
    <source>
        <dbReference type="Proteomes" id="UP000530928"/>
    </source>
</evidence>
<dbReference type="GO" id="GO:0005886">
    <property type="term" value="C:plasma membrane"/>
    <property type="evidence" value="ECO:0007669"/>
    <property type="project" value="UniProtKB-SubCell"/>
</dbReference>
<name>A0A7W0HSZ9_9ACTN</name>
<evidence type="ECO:0000256" key="1">
    <source>
        <dbReference type="ARBA" id="ARBA00004141"/>
    </source>
</evidence>